<protein>
    <submittedName>
        <fullName evidence="3">Uncharacterized protein</fullName>
    </submittedName>
</protein>
<evidence type="ECO:0000313" key="5">
    <source>
        <dbReference type="Proteomes" id="UP000663870"/>
    </source>
</evidence>
<evidence type="ECO:0000313" key="1">
    <source>
        <dbReference type="EMBL" id="CAF1064705.1"/>
    </source>
</evidence>
<dbReference type="Proteomes" id="UP000663870">
    <property type="component" value="Unassembled WGS sequence"/>
</dbReference>
<organism evidence="3 5">
    <name type="scientific">Rotaria sordida</name>
    <dbReference type="NCBI Taxonomy" id="392033"/>
    <lineage>
        <taxon>Eukaryota</taxon>
        <taxon>Metazoa</taxon>
        <taxon>Spiralia</taxon>
        <taxon>Gnathifera</taxon>
        <taxon>Rotifera</taxon>
        <taxon>Eurotatoria</taxon>
        <taxon>Bdelloidea</taxon>
        <taxon>Philodinida</taxon>
        <taxon>Philodinidae</taxon>
        <taxon>Rotaria</taxon>
    </lineage>
</organism>
<dbReference type="EMBL" id="CAJNOH010000823">
    <property type="protein sequence ID" value="CAF1131036.1"/>
    <property type="molecule type" value="Genomic_DNA"/>
</dbReference>
<dbReference type="EMBL" id="CAJOBE010000313">
    <property type="protein sequence ID" value="CAF3619629.1"/>
    <property type="molecule type" value="Genomic_DNA"/>
</dbReference>
<evidence type="ECO:0000313" key="4">
    <source>
        <dbReference type="EMBL" id="CAF3619629.1"/>
    </source>
</evidence>
<evidence type="ECO:0000313" key="3">
    <source>
        <dbReference type="EMBL" id="CAF1353837.1"/>
    </source>
</evidence>
<proteinExistence type="predicted"/>
<name>A0A815HGX5_9BILA</name>
<dbReference type="EMBL" id="CAJNOL010001410">
    <property type="protein sequence ID" value="CAF1353837.1"/>
    <property type="molecule type" value="Genomic_DNA"/>
</dbReference>
<evidence type="ECO:0000313" key="2">
    <source>
        <dbReference type="EMBL" id="CAF1131036.1"/>
    </source>
</evidence>
<dbReference type="EMBL" id="CAJNOU010000684">
    <property type="protein sequence ID" value="CAF1064705.1"/>
    <property type="molecule type" value="Genomic_DNA"/>
</dbReference>
<dbReference type="AlphaFoldDB" id="A0A815HGX5"/>
<accession>A0A815HGX5</accession>
<gene>
    <name evidence="4" type="ORF">FNK824_LOCUS4339</name>
    <name evidence="3" type="ORF">JXQ802_LOCUS32240</name>
    <name evidence="2" type="ORF">PYM288_LOCUS21214</name>
    <name evidence="1" type="ORF">SEV965_LOCUS14032</name>
</gene>
<dbReference type="Proteomes" id="UP000663889">
    <property type="component" value="Unassembled WGS sequence"/>
</dbReference>
<dbReference type="Proteomes" id="UP000663854">
    <property type="component" value="Unassembled WGS sequence"/>
</dbReference>
<comment type="caution">
    <text evidence="3">The sequence shown here is derived from an EMBL/GenBank/DDBJ whole genome shotgun (WGS) entry which is preliminary data.</text>
</comment>
<sequence>MRFKHLDAYEQSKTVAQKCLASMNDEDRTLTASKMKLKNTCKDQILNRLAAEWKKLVKNSGANTRTKGIIIGRMQTQEYKNILAEMINQQQINILLGGIAVDTQPPPVQISTSHYENVWSVEIEDNEPIQPKNDIDARLFVSPITWQEIE</sequence>
<keyword evidence="5" id="KW-1185">Reference proteome</keyword>
<reference evidence="3" key="1">
    <citation type="submission" date="2021-02" db="EMBL/GenBank/DDBJ databases">
        <authorList>
            <person name="Nowell W R."/>
        </authorList>
    </citation>
    <scope>NUCLEOTIDE SEQUENCE</scope>
</reference>
<dbReference type="Proteomes" id="UP000663874">
    <property type="component" value="Unassembled WGS sequence"/>
</dbReference>